<keyword evidence="2" id="KW-0812">Transmembrane</keyword>
<reference evidence="3 4" key="1">
    <citation type="journal article" date="2021" name="ISME Commun">
        <title>Automated analysis of genomic sequences facilitates high-throughput and comprehensive description of bacteria.</title>
        <authorList>
            <person name="Hitch T.C.A."/>
        </authorList>
    </citation>
    <scope>NUCLEOTIDE SEQUENCE [LARGE SCALE GENOMIC DNA]</scope>
    <source>
        <strain evidence="3 4">Sanger_109</strain>
    </source>
</reference>
<gene>
    <name evidence="3" type="ORF">OCV88_15840</name>
</gene>
<keyword evidence="2" id="KW-1133">Transmembrane helix</keyword>
<comment type="caution">
    <text evidence="3">The sequence shown here is derived from an EMBL/GenBank/DDBJ whole genome shotgun (WGS) entry which is preliminary data.</text>
</comment>
<evidence type="ECO:0000313" key="3">
    <source>
        <dbReference type="EMBL" id="MCU6763777.1"/>
    </source>
</evidence>
<evidence type="ECO:0000256" key="1">
    <source>
        <dbReference type="SAM" id="Coils"/>
    </source>
</evidence>
<keyword evidence="2" id="KW-0472">Membrane</keyword>
<feature type="transmembrane region" description="Helical" evidence="2">
    <location>
        <begin position="476"/>
        <end position="498"/>
    </location>
</feature>
<dbReference type="RefSeq" id="WP_158426416.1">
    <property type="nucleotide sequence ID" value="NZ_JAOQJQ010000010.1"/>
</dbReference>
<organism evidence="3 4">
    <name type="scientific">Brotonthovivens ammoniilytica</name>
    <dbReference type="NCBI Taxonomy" id="2981725"/>
    <lineage>
        <taxon>Bacteria</taxon>
        <taxon>Bacillati</taxon>
        <taxon>Bacillota</taxon>
        <taxon>Clostridia</taxon>
        <taxon>Lachnospirales</taxon>
        <taxon>Lachnospiraceae</taxon>
        <taxon>Brotonthovivens</taxon>
    </lineage>
</organism>
<name>A0ABT2TNJ7_9FIRM</name>
<evidence type="ECO:0000313" key="4">
    <source>
        <dbReference type="Proteomes" id="UP001652442"/>
    </source>
</evidence>
<proteinExistence type="predicted"/>
<sequence length="655" mass="76773">MHTVIIANEKMTQLFRDYKNLYIPFLEDGEISFCDWNEEGPDLDTALPDLSKAVDGDHNWRAIILHDPGHFEDADGNEIFDEYNPYDYACNYGREVPLVEDSPIPLIRLTHHLAGYPDLGVYDIVEKPVEERDQRDVVEYETMDYSKELQKKHAVLKEKYNELLWKPKDLWIISIRRRRRKLNKKDLKEIWTSKLETESSRFWLRNNYPEVCRFMCFDVSDIYNELYCKELFQFWMTVLTLARNKIPASNIQAYRLYRITCEFDKEKMREEFMHHYSRICQAKETVESALKILPEQNIDPDEEILQLQPVPVIFENHDEKSAYIETREIGFAKDCPQREDELWKNEYKDIKKYLANYVKEPRRAIDRAAEYTRKAEDSFYDLEYELDQIQLEELQESVYQLEEDIMSAETMRIVDLNAYEEEMQSVNKNVEEVIEGRMTRKVTVIAGLSAAILFFCGFLPYLIHAASDGIPTFLKSLQLAVISAACLAAVGFLVLFVFRSRVKKAIHSFNLLTSRIVAGINRAASTFEEYLSLICTYMKAQSVIQGTKDNSDSVKSHRALLRMHKYAMNETLEQMAMWCAAYDLKIKREPISASEEYYDFDMMPTECPIYYMKTNPVEQNISINGSGDILTAPYEFVTKLHIVREEIYERGGEEA</sequence>
<evidence type="ECO:0000256" key="2">
    <source>
        <dbReference type="SAM" id="Phobius"/>
    </source>
</evidence>
<dbReference type="EMBL" id="JAOQJQ010000010">
    <property type="protein sequence ID" value="MCU6763777.1"/>
    <property type="molecule type" value="Genomic_DNA"/>
</dbReference>
<feature type="transmembrane region" description="Helical" evidence="2">
    <location>
        <begin position="442"/>
        <end position="464"/>
    </location>
</feature>
<keyword evidence="4" id="KW-1185">Reference proteome</keyword>
<accession>A0ABT2TNJ7</accession>
<keyword evidence="1" id="KW-0175">Coiled coil</keyword>
<protein>
    <submittedName>
        <fullName evidence="3">Uncharacterized protein</fullName>
    </submittedName>
</protein>
<dbReference type="Proteomes" id="UP001652442">
    <property type="component" value="Unassembled WGS sequence"/>
</dbReference>
<feature type="coiled-coil region" evidence="1">
    <location>
        <begin position="384"/>
        <end position="436"/>
    </location>
</feature>